<reference evidence="2" key="1">
    <citation type="submission" date="2016-01" db="EMBL/GenBank/DDBJ databases">
        <authorList>
            <person name="Mitreva M."/>
            <person name="Pepin K.H."/>
            <person name="Mihindukulasuriya K.A."/>
            <person name="Fulton R."/>
            <person name="Fronick C."/>
            <person name="O'Laughlin M."/>
            <person name="Miner T."/>
            <person name="Herter B."/>
            <person name="Rosa B.A."/>
            <person name="Cordes M."/>
            <person name="Tomlinson C."/>
            <person name="Wollam A."/>
            <person name="Palsikar V.B."/>
            <person name="Mardis E.R."/>
            <person name="Wilson R.K."/>
        </authorList>
    </citation>
    <scope>NUCLEOTIDE SEQUENCE [LARGE SCALE GENOMIC DNA]</scope>
    <source>
        <strain evidence="2">DNF01167</strain>
    </source>
</reference>
<protein>
    <submittedName>
        <fullName evidence="1">Uncharacterized protein</fullName>
    </submittedName>
</protein>
<accession>A0A133ZS63</accession>
<dbReference type="STRING" id="1379.HMPREF3186_01453"/>
<comment type="caution">
    <text evidence="1">The sequence shown here is derived from an EMBL/GenBank/DDBJ whole genome shotgun (WGS) entry which is preliminary data.</text>
</comment>
<dbReference type="EMBL" id="LSDC01000100">
    <property type="protein sequence ID" value="KXB58271.1"/>
    <property type="molecule type" value="Genomic_DNA"/>
</dbReference>
<dbReference type="Proteomes" id="UP000070355">
    <property type="component" value="Unassembled WGS sequence"/>
</dbReference>
<proteinExistence type="predicted"/>
<organism evidence="1 2">
    <name type="scientific">Gemella haemolysans</name>
    <dbReference type="NCBI Taxonomy" id="1379"/>
    <lineage>
        <taxon>Bacteria</taxon>
        <taxon>Bacillati</taxon>
        <taxon>Bacillota</taxon>
        <taxon>Bacilli</taxon>
        <taxon>Bacillales</taxon>
        <taxon>Gemellaceae</taxon>
        <taxon>Gemella</taxon>
    </lineage>
</organism>
<dbReference type="AlphaFoldDB" id="A0A133ZS63"/>
<evidence type="ECO:0000313" key="1">
    <source>
        <dbReference type="EMBL" id="KXB58271.1"/>
    </source>
</evidence>
<dbReference type="PATRIC" id="fig|1379.3.peg.1438"/>
<gene>
    <name evidence="1" type="ORF">HMPREF3186_01453</name>
</gene>
<name>A0A133ZS63_9BACL</name>
<sequence>MLCLIKWFKIELYCLKLKLNLKEILMGKKLLLGLIGAGAIAAATVFHKKENLSSEEREKVEEAKKYLEEKGYVISEKSKFPIGDLNLLSVSSLPMYYKAAKTVAKYIL</sequence>
<evidence type="ECO:0000313" key="2">
    <source>
        <dbReference type="Proteomes" id="UP000070355"/>
    </source>
</evidence>